<dbReference type="InterPro" id="IPR004104">
    <property type="entry name" value="Gfo/Idh/MocA-like_OxRdtase_C"/>
</dbReference>
<dbReference type="AlphaFoldDB" id="A0A3M6YX16"/>
<dbReference type="GO" id="GO:0016491">
    <property type="term" value="F:oxidoreductase activity"/>
    <property type="evidence" value="ECO:0007669"/>
    <property type="project" value="TreeGrafter"/>
</dbReference>
<dbReference type="InterPro" id="IPR036291">
    <property type="entry name" value="NAD(P)-bd_dom_sf"/>
</dbReference>
<feature type="domain" description="Gfo/Idh/MocA-like oxidoreductase N-terminal" evidence="1">
    <location>
        <begin position="5"/>
        <end position="121"/>
    </location>
</feature>
<dbReference type="PANTHER" id="PTHR42840">
    <property type="entry name" value="NAD(P)-BINDING ROSSMANN-FOLD SUPERFAMILY PROTEIN-RELATED"/>
    <property type="match status" value="1"/>
</dbReference>
<protein>
    <recommendedName>
        <fullName evidence="5">Gfo/Idh/MocA-like oxidoreductase N-terminal domain-containing protein</fullName>
    </recommendedName>
</protein>
<reference evidence="3 4" key="1">
    <citation type="journal article" date="2018" name="BMC Genomics">
        <title>Genomic evidence for intraspecific hybridization in a clonal and extremely halotolerant yeast.</title>
        <authorList>
            <person name="Gostincar C."/>
            <person name="Stajich J.E."/>
            <person name="Zupancic J."/>
            <person name="Zalar P."/>
            <person name="Gunde-Cimerman N."/>
        </authorList>
    </citation>
    <scope>NUCLEOTIDE SEQUENCE [LARGE SCALE GENOMIC DNA]</scope>
    <source>
        <strain evidence="3 4">EXF-6654</strain>
    </source>
</reference>
<dbReference type="GO" id="GO:0006740">
    <property type="term" value="P:NADPH regeneration"/>
    <property type="evidence" value="ECO:0007669"/>
    <property type="project" value="TreeGrafter"/>
</dbReference>
<gene>
    <name evidence="3" type="ORF">D0868_05387</name>
</gene>
<evidence type="ECO:0000259" key="2">
    <source>
        <dbReference type="Pfam" id="PF02894"/>
    </source>
</evidence>
<dbReference type="SUPFAM" id="SSF55347">
    <property type="entry name" value="Glyceraldehyde-3-phosphate dehydrogenase-like, C-terminal domain"/>
    <property type="match status" value="1"/>
</dbReference>
<evidence type="ECO:0000259" key="1">
    <source>
        <dbReference type="Pfam" id="PF01408"/>
    </source>
</evidence>
<sequence length="346" mass="37356">MSAKIGVAIIGSGIFVKEEHLPAVQACEQLDLKAIYSRSLKSAQSVSESLSQIDLYSDDSAQNYPALLSRPDIHAVIIALPIPVQPDFIKQALKAGKHVLAEKPLAKDVATGKALLDWYHSNVETKQVTFGVAEQFRYLDAFVYAAEKARSFGRVLGFRHKLGASIQPGAKYFETAWRKTPQYQGGFLLDGGVHFVAGMRLLLGSEAKVDRLSAFTQQLQPHLVPADTVDATLRLANGSTGTFSVSFGTTFSGASWEVACEDGSVRVAGKEVVITPKGGEEVKEEKLEALGSGVKAEVFAWVKSIVSGKQDDQQIPEEALADLECLEAMLKSGEKGGEPLSLQYQI</sequence>
<dbReference type="Gene3D" id="3.40.50.720">
    <property type="entry name" value="NAD(P)-binding Rossmann-like Domain"/>
    <property type="match status" value="1"/>
</dbReference>
<evidence type="ECO:0008006" key="5">
    <source>
        <dbReference type="Google" id="ProtNLM"/>
    </source>
</evidence>
<evidence type="ECO:0000313" key="4">
    <source>
        <dbReference type="Proteomes" id="UP000282582"/>
    </source>
</evidence>
<dbReference type="Gene3D" id="3.30.360.10">
    <property type="entry name" value="Dihydrodipicolinate Reductase, domain 2"/>
    <property type="match status" value="1"/>
</dbReference>
<dbReference type="Pfam" id="PF01408">
    <property type="entry name" value="GFO_IDH_MocA"/>
    <property type="match status" value="1"/>
</dbReference>
<accession>A0A3M6YX16</accession>
<organism evidence="3 4">
    <name type="scientific">Hortaea werneckii</name>
    <name type="common">Black yeast</name>
    <name type="synonym">Cladosporium werneckii</name>
    <dbReference type="NCBI Taxonomy" id="91943"/>
    <lineage>
        <taxon>Eukaryota</taxon>
        <taxon>Fungi</taxon>
        <taxon>Dikarya</taxon>
        <taxon>Ascomycota</taxon>
        <taxon>Pezizomycotina</taxon>
        <taxon>Dothideomycetes</taxon>
        <taxon>Dothideomycetidae</taxon>
        <taxon>Mycosphaerellales</taxon>
        <taxon>Teratosphaeriaceae</taxon>
        <taxon>Hortaea</taxon>
    </lineage>
</organism>
<dbReference type="Proteomes" id="UP000282582">
    <property type="component" value="Unassembled WGS sequence"/>
</dbReference>
<dbReference type="GO" id="GO:0005737">
    <property type="term" value="C:cytoplasm"/>
    <property type="evidence" value="ECO:0007669"/>
    <property type="project" value="TreeGrafter"/>
</dbReference>
<dbReference type="VEuPathDB" id="FungiDB:BTJ68_07977"/>
<dbReference type="Pfam" id="PF02894">
    <property type="entry name" value="GFO_IDH_MocA_C"/>
    <property type="match status" value="1"/>
</dbReference>
<dbReference type="GO" id="GO:0000166">
    <property type="term" value="F:nucleotide binding"/>
    <property type="evidence" value="ECO:0007669"/>
    <property type="project" value="InterPro"/>
</dbReference>
<evidence type="ECO:0000313" key="3">
    <source>
        <dbReference type="EMBL" id="RMY07379.1"/>
    </source>
</evidence>
<proteinExistence type="predicted"/>
<comment type="caution">
    <text evidence="3">The sequence shown here is derived from an EMBL/GenBank/DDBJ whole genome shotgun (WGS) entry which is preliminary data.</text>
</comment>
<feature type="domain" description="Gfo/Idh/MocA-like oxidoreductase C-terminal" evidence="2">
    <location>
        <begin position="150"/>
        <end position="339"/>
    </location>
</feature>
<dbReference type="PANTHER" id="PTHR42840:SF5">
    <property type="entry name" value="NAD(P)-BINDING ROSSMANN-FOLD SUPERFAMILY PROTEIN"/>
    <property type="match status" value="1"/>
</dbReference>
<name>A0A3M6YX16_HORWE</name>
<dbReference type="InterPro" id="IPR000683">
    <property type="entry name" value="Gfo/Idh/MocA-like_OxRdtase_N"/>
</dbReference>
<dbReference type="EMBL" id="QWIK01000371">
    <property type="protein sequence ID" value="RMY07379.1"/>
    <property type="molecule type" value="Genomic_DNA"/>
</dbReference>
<dbReference type="SUPFAM" id="SSF51735">
    <property type="entry name" value="NAD(P)-binding Rossmann-fold domains"/>
    <property type="match status" value="1"/>
</dbReference>